<accession>A0A6A3CBR8</accession>
<evidence type="ECO:0000256" key="5">
    <source>
        <dbReference type="SAM" id="MobiDB-lite"/>
    </source>
</evidence>
<dbReference type="InterPro" id="IPR044159">
    <property type="entry name" value="IQM"/>
</dbReference>
<dbReference type="Proteomes" id="UP000436088">
    <property type="component" value="Unassembled WGS sequence"/>
</dbReference>
<feature type="region of interest" description="Disordered" evidence="5">
    <location>
        <begin position="162"/>
        <end position="221"/>
    </location>
</feature>
<evidence type="ECO:0000256" key="3">
    <source>
        <dbReference type="ARBA" id="ARBA00022490"/>
    </source>
</evidence>
<feature type="region of interest" description="Disordered" evidence="5">
    <location>
        <begin position="1"/>
        <end position="20"/>
    </location>
</feature>
<keyword evidence="7" id="KW-1185">Reference proteome</keyword>
<dbReference type="PANTHER" id="PTHR31250:SF38">
    <property type="entry name" value="IQ DOMAIN-CONTAINING PROTEIN IQM6"/>
    <property type="match status" value="1"/>
</dbReference>
<feature type="compositionally biased region" description="Basic and acidic residues" evidence="5">
    <location>
        <begin position="163"/>
        <end position="176"/>
    </location>
</feature>
<organism evidence="6 7">
    <name type="scientific">Hibiscus syriacus</name>
    <name type="common">Rose of Sharon</name>
    <dbReference type="NCBI Taxonomy" id="106335"/>
    <lineage>
        <taxon>Eukaryota</taxon>
        <taxon>Viridiplantae</taxon>
        <taxon>Streptophyta</taxon>
        <taxon>Embryophyta</taxon>
        <taxon>Tracheophyta</taxon>
        <taxon>Spermatophyta</taxon>
        <taxon>Magnoliopsida</taxon>
        <taxon>eudicotyledons</taxon>
        <taxon>Gunneridae</taxon>
        <taxon>Pentapetalae</taxon>
        <taxon>rosids</taxon>
        <taxon>malvids</taxon>
        <taxon>Malvales</taxon>
        <taxon>Malvaceae</taxon>
        <taxon>Malvoideae</taxon>
        <taxon>Hibiscus</taxon>
    </lineage>
</organism>
<dbReference type="EMBL" id="VEPZ02000351">
    <property type="protein sequence ID" value="KAE8726620.1"/>
    <property type="molecule type" value="Genomic_DNA"/>
</dbReference>
<dbReference type="GO" id="GO:0005634">
    <property type="term" value="C:nucleus"/>
    <property type="evidence" value="ECO:0007669"/>
    <property type="project" value="UniProtKB-SubCell"/>
</dbReference>
<name>A0A6A3CBR8_HIBSY</name>
<sequence>MKLNNDNAEEKRGSNFTVHGGRQDQAALRLQKVYKSFRARRQLADCAVVAEQKWSEELSKDEKARKLALQHWLEEAERDSFEVVIRNGKFVYKQSGQVVDTTGGPTDAKWIFVLSAFKNLYVRIKNKDAFSIRVFWRSNVVCQKTDSGRRCFEGDLASQRTISPDRREFPNDEAFSRKNSMLKGNAPEQEGSKHIEETNNENSIQANTDSEEHDSDATKNANKSMSILSRALCSKIRELEIAAKDDVVDICETEPVEEGGYETSEECLSEECLSEEDFLCTKTYSFGENAEGPEPYQLAQLLSCKWSSGVGARISCRGTILPSFRTRF</sequence>
<evidence type="ECO:0000313" key="6">
    <source>
        <dbReference type="EMBL" id="KAE8726620.1"/>
    </source>
</evidence>
<protein>
    <submittedName>
        <fullName evidence="6">Uncharacterized protein</fullName>
    </submittedName>
</protein>
<dbReference type="AlphaFoldDB" id="A0A6A3CBR8"/>
<keyword evidence="4" id="KW-0539">Nucleus</keyword>
<evidence type="ECO:0000256" key="4">
    <source>
        <dbReference type="ARBA" id="ARBA00023242"/>
    </source>
</evidence>
<evidence type="ECO:0000313" key="7">
    <source>
        <dbReference type="Proteomes" id="UP000436088"/>
    </source>
</evidence>
<dbReference type="PANTHER" id="PTHR31250">
    <property type="entry name" value="IQ DOMAIN-CONTAINING PROTEIN IQM3"/>
    <property type="match status" value="1"/>
</dbReference>
<evidence type="ECO:0000256" key="1">
    <source>
        <dbReference type="ARBA" id="ARBA00004123"/>
    </source>
</evidence>
<comment type="subcellular location">
    <subcellularLocation>
        <location evidence="2">Cytoplasm</location>
    </subcellularLocation>
    <subcellularLocation>
        <location evidence="1">Nucleus</location>
    </subcellularLocation>
</comment>
<gene>
    <name evidence="6" type="ORF">F3Y22_tig00006570pilonHSYRG00041</name>
</gene>
<dbReference type="GO" id="GO:0005737">
    <property type="term" value="C:cytoplasm"/>
    <property type="evidence" value="ECO:0007669"/>
    <property type="project" value="UniProtKB-SubCell"/>
</dbReference>
<proteinExistence type="predicted"/>
<evidence type="ECO:0000256" key="2">
    <source>
        <dbReference type="ARBA" id="ARBA00004496"/>
    </source>
</evidence>
<reference evidence="6" key="1">
    <citation type="submission" date="2019-09" db="EMBL/GenBank/DDBJ databases">
        <title>Draft genome information of white flower Hibiscus syriacus.</title>
        <authorList>
            <person name="Kim Y.-M."/>
        </authorList>
    </citation>
    <scope>NUCLEOTIDE SEQUENCE [LARGE SCALE GENOMIC DNA]</scope>
    <source>
        <strain evidence="6">YM2019G1</strain>
    </source>
</reference>
<keyword evidence="3" id="KW-0963">Cytoplasm</keyword>
<comment type="caution">
    <text evidence="6">The sequence shown here is derived from an EMBL/GenBank/DDBJ whole genome shotgun (WGS) entry which is preliminary data.</text>
</comment>